<evidence type="ECO:0000259" key="11">
    <source>
        <dbReference type="Pfam" id="PF02225"/>
    </source>
</evidence>
<keyword evidence="5 7" id="KW-0720">Serine protease</keyword>
<dbReference type="Gene3D" id="3.40.50.200">
    <property type="entry name" value="Peptidase S8/S53 domain"/>
    <property type="match status" value="1"/>
</dbReference>
<sequence>MKFKKTSLFVTSALYAAGMANASATTQDTYTIKPIELSVEAVKARTQSVAAQDPSFMLEGNGLNVQMQPTKKFVREADVEGANQYIIRLKDAPAALYEGDAQGVGATKPLFANKTLGARKVDLRQDATIAAYIGELEGKQDAFISKARKVGVAVDGQERFQIALNAVTATLTQDEAEELARLNEVATISRVVNHELLMDVSPVRTNVTNVWEDSMFAESTGEAGLKGEGMLIGVIDTGINTDHRSFAATGDDGYTVQNPLGSGNFLHDCTVEGQENLCNDKLIGVWSHPLITGAFSDPEFAESRPANGEDYQGHGSHTAGIAAGNVLYDVPYKKAAMAFTHPGLETDLVIEKVSGIAPHANLIAYQVCYPGNYGDLYSGCPSVANVAAIEQAILDGVDVINYSISGGVYPHADPVELAFLAAHEAGINVAASAGNAGAYQTVNHVSPWLLSVASTQHGRTFAVDTTHRIEGATYNGTSIPASYRLDINGWVNEAVTAKIVLAENFGDALCSAPFAAGTFAEGEIVACERGENPLVEKSANAEAGGAAAVIIYNTDESSQDMYPFIAHSIPTVQMDKWDAPYFVTWLNDSDGHMGTLPATTATANVNATRADAISEFSSIGYAYYPEYREATAPSIAAPGSDIYSAYSDDQPFTIYAAPTEFADISGTSMSSPHIAGALALIKQARPDWTPSEVMSAMQLTANDQVKDKYGREGGTNPWFYGSGIAQVDSAIHSGLIMNVPVEHYKLADPTKGGNLGALNTPNMVDSECYHACTWVREVEATVDGTWTVETETSEISVGVDVQPSTFTLKAGEKQRLIVTGSWIDSRNSYESPRGFAVFGKINLTHENPEVPVASMNVEMQLDSGKLPEVAEFTAHADSSTHGLGGLMLGDSTDLQVTAYAPVKADVKEVQLVERHNTSGSSLFEIELDTTKVHVEWVDVPANAKRLIAEVVEHGAPIDPYESTNPIANVGIYLGIDADEDGEVDYDEEVVCKSVIASSEIMDWCNVPNPEAGTYWVVFQEHNTNQRWYTADEMEPRFYNSKIATAVVLDDVATNISIDAPATSSSDAYSAISVEINESDWMVGDKLYSAIEFGSDANNKDNIGFISTNFVRGVNEISMADTQERSGINNYVGYKLSVLPNLTGIDRTFTVTGEIPAGLELVAGSVLLGDNRFIDAEVSVEGNMFTISGIQPNSRDMERVYTITNSLTDEMCRTPVGDGGYVDLAEYGFEPVEGAPNSNRDGPLQVAFSEIFQDDRSANEQFSLFGSETTSQAKTNSIFIHSNGMINFTGQWHPTFGAGNMSYSDAFNPFYYANMGVFWHGAAGFGAAGMEFGAPYSLDDNGDGVSGISFVQLVDEQNRGSHVLVEWDNLQHVVPDGVCGFRGCPPGMPWKGNPDSTTKIDAQVIFSRDYMQGEGEYEIVYAYDNMTFGAFNSNGSQFQESLMVENAATAGIIGFTTPLAGTAGPWGGWHRQSIIPGFDGFGGLNNFLEDGMAVCFDYNGPEVTAFDVMFYVKVPHDASGKAFTINVNADVSGSDSASFEKHLSVPSNILLYSIDDQVIAENTVAEVQVAYMDNNNVNNVISVSGDNVSAVIDSHESGAMIQIVPTAAWVGETEVTVTVADGANASDAQSTSFMLTVEPGENVAPQAVIAKRHYSIIEGQTVTVDGSASYDMNAMDSLTFEWTDANGNVVHNANIAQLANLPVGEHTFTLTVSDGDMSASIDFTIEVAPRNDGSEHVADTESSGAAWIMTLILAVAAIRRRAVKLVA</sequence>
<dbReference type="PANTHER" id="PTHR10795">
    <property type="entry name" value="PROPROTEIN CONVERTASE SUBTILISIN/KEXIN"/>
    <property type="match status" value="1"/>
</dbReference>
<keyword evidence="2 7" id="KW-0645">Protease</keyword>
<dbReference type="GO" id="GO:0004252">
    <property type="term" value="F:serine-type endopeptidase activity"/>
    <property type="evidence" value="ECO:0007669"/>
    <property type="project" value="UniProtKB-UniRule"/>
</dbReference>
<dbReference type="Pfam" id="PF00082">
    <property type="entry name" value="Peptidase_S8"/>
    <property type="match status" value="1"/>
</dbReference>
<dbReference type="Pfam" id="PF02225">
    <property type="entry name" value="PA"/>
    <property type="match status" value="1"/>
</dbReference>
<dbReference type="EMBL" id="FOHK01000005">
    <property type="protein sequence ID" value="SET24403.1"/>
    <property type="molecule type" value="Genomic_DNA"/>
</dbReference>
<evidence type="ECO:0000256" key="2">
    <source>
        <dbReference type="ARBA" id="ARBA00022670"/>
    </source>
</evidence>
<evidence type="ECO:0000313" key="13">
    <source>
        <dbReference type="Proteomes" id="UP000199308"/>
    </source>
</evidence>
<dbReference type="InterPro" id="IPR023828">
    <property type="entry name" value="Peptidase_S8_Ser-AS"/>
</dbReference>
<evidence type="ECO:0000313" key="12">
    <source>
        <dbReference type="EMBL" id="SET24403.1"/>
    </source>
</evidence>
<reference evidence="12 13" key="1">
    <citation type="submission" date="2016-10" db="EMBL/GenBank/DDBJ databases">
        <authorList>
            <person name="de Groot N.N."/>
        </authorList>
    </citation>
    <scope>NUCLEOTIDE SEQUENCE [LARGE SCALE GENOMIC DNA]</scope>
    <source>
        <strain evidence="12 13">DSM 19706</strain>
    </source>
</reference>
<dbReference type="Proteomes" id="UP000199308">
    <property type="component" value="Unassembled WGS sequence"/>
</dbReference>
<evidence type="ECO:0000256" key="5">
    <source>
        <dbReference type="ARBA" id="ARBA00022825"/>
    </source>
</evidence>
<evidence type="ECO:0000256" key="3">
    <source>
        <dbReference type="ARBA" id="ARBA00022729"/>
    </source>
</evidence>
<keyword evidence="13" id="KW-1185">Reference proteome</keyword>
<evidence type="ECO:0000256" key="8">
    <source>
        <dbReference type="RuleBase" id="RU003355"/>
    </source>
</evidence>
<dbReference type="STRING" id="349064.SAMN05660429_01365"/>
<feature type="domain" description="Peptidase S8/S53" evidence="10">
    <location>
        <begin position="227"/>
        <end position="706"/>
    </location>
</feature>
<dbReference type="InterPro" id="IPR003137">
    <property type="entry name" value="PA_domain"/>
</dbReference>
<dbReference type="InterPro" id="IPR000209">
    <property type="entry name" value="Peptidase_S8/S53_dom"/>
</dbReference>
<name>A0A1I0CXA1_THASX</name>
<dbReference type="CDD" id="cd02120">
    <property type="entry name" value="PA_subtilisin_like"/>
    <property type="match status" value="1"/>
</dbReference>
<dbReference type="PROSITE" id="PS00136">
    <property type="entry name" value="SUBTILASE_ASP"/>
    <property type="match status" value="1"/>
</dbReference>
<feature type="chain" id="PRO_5011652079" evidence="9">
    <location>
        <begin position="23"/>
        <end position="1766"/>
    </location>
</feature>
<comment type="similarity">
    <text evidence="7 8">Belongs to the peptidase S8 family.</text>
</comment>
<evidence type="ECO:0000256" key="6">
    <source>
        <dbReference type="PIRSR" id="PIRSR615500-1"/>
    </source>
</evidence>
<dbReference type="InterPro" id="IPR045051">
    <property type="entry name" value="SBT"/>
</dbReference>
<evidence type="ECO:0000256" key="4">
    <source>
        <dbReference type="ARBA" id="ARBA00022801"/>
    </source>
</evidence>
<feature type="active site" description="Charge relay system" evidence="6 7">
    <location>
        <position position="314"/>
    </location>
</feature>
<feature type="active site" description="Charge relay system" evidence="6 7">
    <location>
        <position position="668"/>
    </location>
</feature>
<feature type="signal peptide" evidence="9">
    <location>
        <begin position="1"/>
        <end position="22"/>
    </location>
</feature>
<dbReference type="SUPFAM" id="SSF52025">
    <property type="entry name" value="PA domain"/>
    <property type="match status" value="1"/>
</dbReference>
<dbReference type="InterPro" id="IPR023827">
    <property type="entry name" value="Peptidase_S8_Asp-AS"/>
</dbReference>
<protein>
    <submittedName>
        <fullName evidence="12">PA domain-containing protein</fullName>
    </submittedName>
</protein>
<dbReference type="RefSeq" id="WP_177168866.1">
    <property type="nucleotide sequence ID" value="NZ_AP027363.1"/>
</dbReference>
<gene>
    <name evidence="12" type="ORF">SAMN05660429_01365</name>
</gene>
<keyword evidence="1" id="KW-0964">Secreted</keyword>
<organism evidence="12 13">
    <name type="scientific">Thalassotalea agarivorans</name>
    <name type="common">Thalassomonas agarivorans</name>
    <dbReference type="NCBI Taxonomy" id="349064"/>
    <lineage>
        <taxon>Bacteria</taxon>
        <taxon>Pseudomonadati</taxon>
        <taxon>Pseudomonadota</taxon>
        <taxon>Gammaproteobacteria</taxon>
        <taxon>Alteromonadales</taxon>
        <taxon>Colwelliaceae</taxon>
        <taxon>Thalassotalea</taxon>
    </lineage>
</organism>
<dbReference type="SUPFAM" id="SSF52743">
    <property type="entry name" value="Subtilisin-like"/>
    <property type="match status" value="1"/>
</dbReference>
<dbReference type="InterPro" id="IPR013783">
    <property type="entry name" value="Ig-like_fold"/>
</dbReference>
<dbReference type="InterPro" id="IPR036852">
    <property type="entry name" value="Peptidase_S8/S53_dom_sf"/>
</dbReference>
<evidence type="ECO:0000259" key="10">
    <source>
        <dbReference type="Pfam" id="PF00082"/>
    </source>
</evidence>
<dbReference type="GO" id="GO:0006508">
    <property type="term" value="P:proteolysis"/>
    <property type="evidence" value="ECO:0007669"/>
    <property type="project" value="UniProtKB-KW"/>
</dbReference>
<keyword evidence="4 7" id="KW-0378">Hydrolase</keyword>
<dbReference type="Gene3D" id="2.60.40.10">
    <property type="entry name" value="Immunoglobulins"/>
    <property type="match status" value="1"/>
</dbReference>
<proteinExistence type="inferred from homology"/>
<feature type="domain" description="PA" evidence="11">
    <location>
        <begin position="495"/>
        <end position="576"/>
    </location>
</feature>
<evidence type="ECO:0000256" key="9">
    <source>
        <dbReference type="SAM" id="SignalP"/>
    </source>
</evidence>
<feature type="active site" description="Charge relay system" evidence="6 7">
    <location>
        <position position="236"/>
    </location>
</feature>
<dbReference type="InterPro" id="IPR015500">
    <property type="entry name" value="Peptidase_S8_subtilisin-rel"/>
</dbReference>
<accession>A0A1I0CXA1</accession>
<evidence type="ECO:0000256" key="7">
    <source>
        <dbReference type="PROSITE-ProRule" id="PRU01240"/>
    </source>
</evidence>
<dbReference type="Gene3D" id="3.50.30.30">
    <property type="match status" value="1"/>
</dbReference>
<dbReference type="PROSITE" id="PS51892">
    <property type="entry name" value="SUBTILASE"/>
    <property type="match status" value="1"/>
</dbReference>
<dbReference type="PRINTS" id="PR00723">
    <property type="entry name" value="SUBTILISIN"/>
</dbReference>
<evidence type="ECO:0000256" key="1">
    <source>
        <dbReference type="ARBA" id="ARBA00022525"/>
    </source>
</evidence>
<keyword evidence="3 9" id="KW-0732">Signal</keyword>
<dbReference type="InterPro" id="IPR046450">
    <property type="entry name" value="PA_dom_sf"/>
</dbReference>
<dbReference type="InterPro" id="IPR035986">
    <property type="entry name" value="PKD_dom_sf"/>
</dbReference>
<dbReference type="PROSITE" id="PS00138">
    <property type="entry name" value="SUBTILASE_SER"/>
    <property type="match status" value="1"/>
</dbReference>
<dbReference type="SUPFAM" id="SSF49299">
    <property type="entry name" value="PKD domain"/>
    <property type="match status" value="1"/>
</dbReference>